<dbReference type="InterPro" id="IPR018704">
    <property type="entry name" value="SecYEG/CpoB_TPR"/>
</dbReference>
<keyword evidence="2" id="KW-1133">Transmembrane helix</keyword>
<feature type="domain" description="Ancillary SecYEG translocon subunit/Cell division coordinator CpoB TPR" evidence="3">
    <location>
        <begin position="44"/>
        <end position="214"/>
    </location>
</feature>
<evidence type="ECO:0000313" key="5">
    <source>
        <dbReference type="Proteomes" id="UP000554286"/>
    </source>
</evidence>
<keyword evidence="2" id="KW-0812">Transmembrane</keyword>
<dbReference type="Pfam" id="PF09976">
    <property type="entry name" value="TPR_21"/>
    <property type="match status" value="1"/>
</dbReference>
<feature type="transmembrane region" description="Helical" evidence="2">
    <location>
        <begin position="48"/>
        <end position="69"/>
    </location>
</feature>
<comment type="caution">
    <text evidence="4">The sequence shown here is derived from an EMBL/GenBank/DDBJ whole genome shotgun (WGS) entry which is preliminary data.</text>
</comment>
<evidence type="ECO:0000256" key="2">
    <source>
        <dbReference type="SAM" id="Phobius"/>
    </source>
</evidence>
<dbReference type="AlphaFoldDB" id="A0A7W6RFG1"/>
<dbReference type="RefSeq" id="WP_184047189.1">
    <property type="nucleotide sequence ID" value="NZ_JACIGK010000029.1"/>
</dbReference>
<keyword evidence="5" id="KW-1185">Reference proteome</keyword>
<feature type="region of interest" description="Disordered" evidence="1">
    <location>
        <begin position="1"/>
        <end position="23"/>
    </location>
</feature>
<evidence type="ECO:0000256" key="1">
    <source>
        <dbReference type="SAM" id="MobiDB-lite"/>
    </source>
</evidence>
<proteinExistence type="predicted"/>
<keyword evidence="2" id="KW-0472">Membrane</keyword>
<organism evidence="4 5">
    <name type="scientific">Roseospira visakhapatnamensis</name>
    <dbReference type="NCBI Taxonomy" id="390880"/>
    <lineage>
        <taxon>Bacteria</taxon>
        <taxon>Pseudomonadati</taxon>
        <taxon>Pseudomonadota</taxon>
        <taxon>Alphaproteobacteria</taxon>
        <taxon>Rhodospirillales</taxon>
        <taxon>Rhodospirillaceae</taxon>
        <taxon>Roseospira</taxon>
    </lineage>
</organism>
<reference evidence="4 5" key="1">
    <citation type="submission" date="2020-08" db="EMBL/GenBank/DDBJ databases">
        <title>Genome sequencing of Purple Non-Sulfur Bacteria from various extreme environments.</title>
        <authorList>
            <person name="Mayer M."/>
        </authorList>
    </citation>
    <scope>NUCLEOTIDE SEQUENCE [LARGE SCALE GENOMIC DNA]</scope>
    <source>
        <strain evidence="4 5">JA131</strain>
    </source>
</reference>
<evidence type="ECO:0000313" key="4">
    <source>
        <dbReference type="EMBL" id="MBB4267579.1"/>
    </source>
</evidence>
<evidence type="ECO:0000259" key="3">
    <source>
        <dbReference type="Pfam" id="PF09976"/>
    </source>
</evidence>
<accession>A0A7W6RFG1</accession>
<sequence>MSKSPKTPGGDPKGRSTPDQMDVSQEALFREVEEDLRSEQMQRLWKRFGGHVIAAALVVVLVVAGFEGWKAWQSSVRSSEAQRYFAADTPRAGTDAGPAVGPLRDLADEGRTGYAALAALRRAEVLAAQGDAAAAILAYDALSADGSAPQAARDLATMLAALHALDTEGEDSVRGRLRPLTQDDSPWRPLAEEMLALLAMESGDVAVARATYQGLASDRDVPDGVRRRAADMLAALGGAIEPDEAGSDGAASVVDGG</sequence>
<dbReference type="EMBL" id="JACIGK010000029">
    <property type="protein sequence ID" value="MBB4267579.1"/>
    <property type="molecule type" value="Genomic_DNA"/>
</dbReference>
<dbReference type="Proteomes" id="UP000554286">
    <property type="component" value="Unassembled WGS sequence"/>
</dbReference>
<protein>
    <recommendedName>
        <fullName evidence="3">Ancillary SecYEG translocon subunit/Cell division coordinator CpoB TPR domain-containing protein</fullName>
    </recommendedName>
</protein>
<gene>
    <name evidence="4" type="ORF">GGD89_003225</name>
</gene>
<name>A0A7W6RFG1_9PROT</name>